<organism evidence="2 3">
    <name type="scientific">[Collinsella] massiliensis</name>
    <dbReference type="NCBI Taxonomy" id="1232426"/>
    <lineage>
        <taxon>Bacteria</taxon>
        <taxon>Bacillati</taxon>
        <taxon>Actinomycetota</taxon>
        <taxon>Coriobacteriia</taxon>
        <taxon>Coriobacteriales</taxon>
        <taxon>Coriobacteriaceae</taxon>
        <taxon>Enorma</taxon>
    </lineage>
</organism>
<dbReference type="PROSITE" id="PS51257">
    <property type="entry name" value="PROKAR_LIPOPROTEIN"/>
    <property type="match status" value="1"/>
</dbReference>
<dbReference type="AlphaFoldDB" id="A0A1Y3XTW5"/>
<sequence>MKGLVVLFLMLALAGCSSAPASHGVVHSFPKMSSFIIADAFGSTAMQAADDVAERVSSEQSSQSAPIAPDASIMQSMSCEPLDDGLLEEMDIYFGTPTRAVQVEVGEGMQDGETWWVVVMDSPPDDSYQWGLRAFLTNAPGVEHVDQWVWIPIDLDSDDPWENVSWDTERLVRAQSALTVALEGLDAS</sequence>
<accession>A0A1Y3XTW5</accession>
<protein>
    <submittedName>
        <fullName evidence="2">Uncharacterized protein</fullName>
    </submittedName>
</protein>
<dbReference type="EMBL" id="NFIE01000007">
    <property type="protein sequence ID" value="OUN88984.1"/>
    <property type="molecule type" value="Genomic_DNA"/>
</dbReference>
<keyword evidence="3" id="KW-1185">Reference proteome</keyword>
<feature type="chain" id="PRO_5011007893" evidence="1">
    <location>
        <begin position="22"/>
        <end position="188"/>
    </location>
</feature>
<keyword evidence="1" id="KW-0732">Signal</keyword>
<dbReference type="RefSeq" id="WP_019238455.1">
    <property type="nucleotide sequence ID" value="NZ_CABKRW010000105.1"/>
</dbReference>
<proteinExistence type="predicted"/>
<evidence type="ECO:0000256" key="1">
    <source>
        <dbReference type="SAM" id="SignalP"/>
    </source>
</evidence>
<feature type="signal peptide" evidence="1">
    <location>
        <begin position="1"/>
        <end position="21"/>
    </location>
</feature>
<comment type="caution">
    <text evidence="2">The sequence shown here is derived from an EMBL/GenBank/DDBJ whole genome shotgun (WGS) entry which is preliminary data.</text>
</comment>
<dbReference type="Proteomes" id="UP000195781">
    <property type="component" value="Unassembled WGS sequence"/>
</dbReference>
<name>A0A1Y3XTW5_9ACTN</name>
<gene>
    <name evidence="2" type="ORF">B5G02_04280</name>
</gene>
<evidence type="ECO:0000313" key="2">
    <source>
        <dbReference type="EMBL" id="OUN88984.1"/>
    </source>
</evidence>
<evidence type="ECO:0000313" key="3">
    <source>
        <dbReference type="Proteomes" id="UP000195781"/>
    </source>
</evidence>
<reference evidence="3" key="1">
    <citation type="submission" date="2017-04" db="EMBL/GenBank/DDBJ databases">
        <title>Function of individual gut microbiota members based on whole genome sequencing of pure cultures obtained from chicken caecum.</title>
        <authorList>
            <person name="Medvecky M."/>
            <person name="Cejkova D."/>
            <person name="Polansky O."/>
            <person name="Karasova D."/>
            <person name="Kubasova T."/>
            <person name="Cizek A."/>
            <person name="Rychlik I."/>
        </authorList>
    </citation>
    <scope>NUCLEOTIDE SEQUENCE [LARGE SCALE GENOMIC DNA]</scope>
    <source>
        <strain evidence="3">An5</strain>
    </source>
</reference>
<dbReference type="OrthoDB" id="5196769at2"/>